<evidence type="ECO:0000259" key="7">
    <source>
        <dbReference type="PROSITE" id="PS50977"/>
    </source>
</evidence>
<dbReference type="PATRIC" id="fig|927661.3.peg.2804"/>
<dbReference type="PANTHER" id="PTHR47506">
    <property type="entry name" value="TRANSCRIPTIONAL REGULATORY PROTEIN"/>
    <property type="match status" value="1"/>
</dbReference>
<dbReference type="EMBL" id="JFBT01000001">
    <property type="protein sequence ID" value="EXG81723.1"/>
    <property type="molecule type" value="Genomic_DNA"/>
</dbReference>
<dbReference type="RefSeq" id="WP_051572049.1">
    <property type="nucleotide sequence ID" value="NZ_KK073874.1"/>
</dbReference>
<dbReference type="PANTHER" id="PTHR47506:SF1">
    <property type="entry name" value="HTH-TYPE TRANSCRIPTIONAL REGULATOR YJDC"/>
    <property type="match status" value="1"/>
</dbReference>
<evidence type="ECO:0000313" key="9">
    <source>
        <dbReference type="Proteomes" id="UP000021053"/>
    </source>
</evidence>
<dbReference type="SUPFAM" id="SSF48498">
    <property type="entry name" value="Tetracyclin repressor-like, C-terminal domain"/>
    <property type="match status" value="1"/>
</dbReference>
<dbReference type="InterPro" id="IPR001647">
    <property type="entry name" value="HTH_TetR"/>
</dbReference>
<dbReference type="Pfam" id="PF00440">
    <property type="entry name" value="TetR_N"/>
    <property type="match status" value="1"/>
</dbReference>
<sequence>MEDAPAPGPIARRPRGSYSKGRAKRAEILSEAVRVFAESGYRGGSLKEIADRVGLSQAGLLHHFTSKEQLLAEVLAERDAEDGARMFPAGEPLTGREALERMAGQVRRNTTVPGLVRLYAALSGEAVADGHPAREPFVARYRDLRALMTRAVAEAQDAGELPSDRDPVMIATALIAVMDGLQTQWLLEPDAVDMPAVFDTLLSALGLHANTR</sequence>
<dbReference type="HOGENOM" id="CLU_069356_44_1_11"/>
<dbReference type="Proteomes" id="UP000021053">
    <property type="component" value="Unassembled WGS sequence"/>
</dbReference>
<keyword evidence="1" id="KW-0678">Repressor</keyword>
<feature type="region of interest" description="Disordered" evidence="6">
    <location>
        <begin position="1"/>
        <end position="22"/>
    </location>
</feature>
<evidence type="ECO:0000256" key="3">
    <source>
        <dbReference type="ARBA" id="ARBA00023125"/>
    </source>
</evidence>
<dbReference type="OrthoDB" id="7505659at2"/>
<keyword evidence="4" id="KW-0804">Transcription</keyword>
<protein>
    <submittedName>
        <fullName evidence="8">Transcriptional regulator</fullName>
    </submittedName>
</protein>
<dbReference type="SUPFAM" id="SSF46689">
    <property type="entry name" value="Homeodomain-like"/>
    <property type="match status" value="1"/>
</dbReference>
<evidence type="ECO:0000256" key="1">
    <source>
        <dbReference type="ARBA" id="ARBA00022491"/>
    </source>
</evidence>
<dbReference type="InterPro" id="IPR039538">
    <property type="entry name" value="BetI_C"/>
</dbReference>
<dbReference type="Pfam" id="PF13977">
    <property type="entry name" value="TetR_C_6"/>
    <property type="match status" value="1"/>
</dbReference>
<reference evidence="8 9" key="1">
    <citation type="submission" date="2013-07" db="EMBL/GenBank/DDBJ databases">
        <authorList>
            <consortium name="DOE Joint Genome Institute"/>
            <person name="Eisen J."/>
            <person name="Huntemann M."/>
            <person name="Han J."/>
            <person name="Chen A."/>
            <person name="Kyrpides N."/>
            <person name="Mavromatis K."/>
            <person name="Markowitz V."/>
            <person name="Palaniappan K."/>
            <person name="Ivanova N."/>
            <person name="Schaumberg A."/>
            <person name="Pati A."/>
            <person name="Liolios K."/>
            <person name="Nordberg H.P."/>
            <person name="Cantor M.N."/>
            <person name="Hua S.X."/>
            <person name="Woyke T."/>
        </authorList>
    </citation>
    <scope>NUCLEOTIDE SEQUENCE [LARGE SCALE GENOMIC DNA]</scope>
    <source>
        <strain evidence="8 9">DSM 44712</strain>
    </source>
</reference>
<dbReference type="InterPro" id="IPR009057">
    <property type="entry name" value="Homeodomain-like_sf"/>
</dbReference>
<dbReference type="PROSITE" id="PS50977">
    <property type="entry name" value="HTH_TETR_2"/>
    <property type="match status" value="1"/>
</dbReference>
<keyword evidence="3 5" id="KW-0238">DNA-binding</keyword>
<name>A0A010Z2S6_9ACTN</name>
<comment type="caution">
    <text evidence="8">The sequence shown here is derived from an EMBL/GenBank/DDBJ whole genome shotgun (WGS) entry which is preliminary data.</text>
</comment>
<organism evidence="8 9">
    <name type="scientific">Cryptosporangium arvum DSM 44712</name>
    <dbReference type="NCBI Taxonomy" id="927661"/>
    <lineage>
        <taxon>Bacteria</taxon>
        <taxon>Bacillati</taxon>
        <taxon>Actinomycetota</taxon>
        <taxon>Actinomycetes</taxon>
        <taxon>Cryptosporangiales</taxon>
        <taxon>Cryptosporangiaceae</taxon>
        <taxon>Cryptosporangium</taxon>
    </lineage>
</organism>
<evidence type="ECO:0000256" key="5">
    <source>
        <dbReference type="PROSITE-ProRule" id="PRU00335"/>
    </source>
</evidence>
<dbReference type="GO" id="GO:0003677">
    <property type="term" value="F:DNA binding"/>
    <property type="evidence" value="ECO:0007669"/>
    <property type="project" value="UniProtKB-UniRule"/>
</dbReference>
<evidence type="ECO:0000256" key="6">
    <source>
        <dbReference type="SAM" id="MobiDB-lite"/>
    </source>
</evidence>
<feature type="domain" description="HTH tetR-type" evidence="7">
    <location>
        <begin position="22"/>
        <end position="82"/>
    </location>
</feature>
<evidence type="ECO:0000256" key="4">
    <source>
        <dbReference type="ARBA" id="ARBA00023163"/>
    </source>
</evidence>
<keyword evidence="9" id="KW-1185">Reference proteome</keyword>
<accession>A0A010Z2S6</accession>
<dbReference type="Gene3D" id="1.10.357.10">
    <property type="entry name" value="Tetracycline Repressor, domain 2"/>
    <property type="match status" value="1"/>
</dbReference>
<dbReference type="AlphaFoldDB" id="A0A010Z2S6"/>
<gene>
    <name evidence="8" type="ORF">CryarDRAFT_2842</name>
</gene>
<feature type="DNA-binding region" description="H-T-H motif" evidence="5">
    <location>
        <begin position="45"/>
        <end position="64"/>
    </location>
</feature>
<evidence type="ECO:0000256" key="2">
    <source>
        <dbReference type="ARBA" id="ARBA00023015"/>
    </source>
</evidence>
<evidence type="ECO:0000313" key="8">
    <source>
        <dbReference type="EMBL" id="EXG81723.1"/>
    </source>
</evidence>
<proteinExistence type="predicted"/>
<dbReference type="InterPro" id="IPR036271">
    <property type="entry name" value="Tet_transcr_reg_TetR-rel_C_sf"/>
</dbReference>
<dbReference type="PRINTS" id="PR00455">
    <property type="entry name" value="HTHTETR"/>
</dbReference>
<keyword evidence="2" id="KW-0805">Transcription regulation</keyword>